<dbReference type="GO" id="GO:0006508">
    <property type="term" value="P:proteolysis"/>
    <property type="evidence" value="ECO:0007669"/>
    <property type="project" value="UniProtKB-KW"/>
</dbReference>
<dbReference type="Pfam" id="PF16674">
    <property type="entry name" value="UCH_N"/>
    <property type="match status" value="1"/>
</dbReference>
<keyword evidence="5" id="KW-0833">Ubl conjugation pathway</keyword>
<dbReference type="EC" id="3.4.19.12" evidence="3"/>
<organism evidence="9 10">
    <name type="scientific">Silurus meridionalis</name>
    <name type="common">Southern catfish</name>
    <name type="synonym">Silurus soldatovi meridionalis</name>
    <dbReference type="NCBI Taxonomy" id="175797"/>
    <lineage>
        <taxon>Eukaryota</taxon>
        <taxon>Metazoa</taxon>
        <taxon>Chordata</taxon>
        <taxon>Craniata</taxon>
        <taxon>Vertebrata</taxon>
        <taxon>Euteleostomi</taxon>
        <taxon>Actinopterygii</taxon>
        <taxon>Neopterygii</taxon>
        <taxon>Teleostei</taxon>
        <taxon>Ostariophysi</taxon>
        <taxon>Siluriformes</taxon>
        <taxon>Siluridae</taxon>
        <taxon>Silurus</taxon>
    </lineage>
</organism>
<keyword evidence="7" id="KW-0788">Thiol protease</keyword>
<dbReference type="AlphaFoldDB" id="A0A8T0BRN2"/>
<feature type="domain" description="Ubiquitin carboxyl-terminal hydrolase 37 pleckstrin homology-like" evidence="8">
    <location>
        <begin position="7"/>
        <end position="98"/>
    </location>
</feature>
<evidence type="ECO:0000256" key="6">
    <source>
        <dbReference type="ARBA" id="ARBA00022801"/>
    </source>
</evidence>
<dbReference type="GO" id="GO:0004843">
    <property type="term" value="F:cysteine-type deubiquitinase activity"/>
    <property type="evidence" value="ECO:0007669"/>
    <property type="project" value="UniProtKB-EC"/>
</dbReference>
<sequence length="99" mass="10970">MAVALPKLSSGSAVRIRFTSLDVGTTKWREGIFEVHERDNKSNLVLKFNSGGAPKHFQLNHNVKNVVLGPIHSQNRLSLTLKDSNVVILERLPITVAKN</sequence>
<protein>
    <recommendedName>
        <fullName evidence="3">ubiquitinyl hydrolase 1</fullName>
        <ecNumber evidence="3">3.4.19.12</ecNumber>
    </recommendedName>
</protein>
<proteinExistence type="inferred from homology"/>
<dbReference type="EMBL" id="JABFDY010000003">
    <property type="protein sequence ID" value="KAF7709708.1"/>
    <property type="molecule type" value="Genomic_DNA"/>
</dbReference>
<keyword evidence="4" id="KW-0645">Protease</keyword>
<dbReference type="Gene3D" id="2.30.29.180">
    <property type="entry name" value="Ubiquitin carboxyl-terminal hydrolase 26/29/37, pleckstrin homology-like domain"/>
    <property type="match status" value="1"/>
</dbReference>
<evidence type="ECO:0000256" key="5">
    <source>
        <dbReference type="ARBA" id="ARBA00022786"/>
    </source>
</evidence>
<dbReference type="InterPro" id="IPR038093">
    <property type="entry name" value="USP37-like_PH_sf"/>
</dbReference>
<evidence type="ECO:0000313" key="10">
    <source>
        <dbReference type="Proteomes" id="UP000606274"/>
    </source>
</evidence>
<evidence type="ECO:0000256" key="4">
    <source>
        <dbReference type="ARBA" id="ARBA00022670"/>
    </source>
</evidence>
<keyword evidence="6" id="KW-0378">Hydrolase</keyword>
<evidence type="ECO:0000259" key="8">
    <source>
        <dbReference type="Pfam" id="PF16674"/>
    </source>
</evidence>
<gene>
    <name evidence="9" type="ORF">HF521_016558</name>
</gene>
<keyword evidence="10" id="KW-1185">Reference proteome</keyword>
<dbReference type="InterPro" id="IPR032069">
    <property type="entry name" value="USP37-like_PH"/>
</dbReference>
<evidence type="ECO:0000256" key="2">
    <source>
        <dbReference type="ARBA" id="ARBA00009085"/>
    </source>
</evidence>
<reference evidence="9" key="1">
    <citation type="submission" date="2020-08" db="EMBL/GenBank/DDBJ databases">
        <title>Chromosome-level assembly of Southern catfish (Silurus meridionalis) provides insights into visual adaptation to the nocturnal and benthic lifestyles.</title>
        <authorList>
            <person name="Zhang Y."/>
            <person name="Wang D."/>
            <person name="Peng Z."/>
        </authorList>
    </citation>
    <scope>NUCLEOTIDE SEQUENCE</scope>
    <source>
        <strain evidence="9">SWU-2019-XX</strain>
        <tissue evidence="9">Muscle</tissue>
    </source>
</reference>
<evidence type="ECO:0000313" key="9">
    <source>
        <dbReference type="EMBL" id="KAF7709708.1"/>
    </source>
</evidence>
<dbReference type="Proteomes" id="UP000606274">
    <property type="component" value="Unassembled WGS sequence"/>
</dbReference>
<comment type="catalytic activity">
    <reaction evidence="1">
        <text>Thiol-dependent hydrolysis of ester, thioester, amide, peptide and isopeptide bonds formed by the C-terminal Gly of ubiquitin (a 76-residue protein attached to proteins as an intracellular targeting signal).</text>
        <dbReference type="EC" id="3.4.19.12"/>
    </reaction>
</comment>
<evidence type="ECO:0000256" key="3">
    <source>
        <dbReference type="ARBA" id="ARBA00012759"/>
    </source>
</evidence>
<evidence type="ECO:0000256" key="7">
    <source>
        <dbReference type="ARBA" id="ARBA00022807"/>
    </source>
</evidence>
<name>A0A8T0BRN2_SILME</name>
<comment type="similarity">
    <text evidence="2">Belongs to the peptidase C19 family.</text>
</comment>
<accession>A0A8T0BRN2</accession>
<evidence type="ECO:0000256" key="1">
    <source>
        <dbReference type="ARBA" id="ARBA00000707"/>
    </source>
</evidence>
<comment type="caution">
    <text evidence="9">The sequence shown here is derived from an EMBL/GenBank/DDBJ whole genome shotgun (WGS) entry which is preliminary data.</text>
</comment>